<dbReference type="Proteomes" id="UP000196531">
    <property type="component" value="Unassembled WGS sequence"/>
</dbReference>
<dbReference type="GO" id="GO:0046872">
    <property type="term" value="F:metal ion binding"/>
    <property type="evidence" value="ECO:0007669"/>
    <property type="project" value="UniProtKB-KW"/>
</dbReference>
<organism evidence="19 20">
    <name type="scientific">Halobacteriovorax marinus</name>
    <dbReference type="NCBI Taxonomy" id="97084"/>
    <lineage>
        <taxon>Bacteria</taxon>
        <taxon>Pseudomonadati</taxon>
        <taxon>Bdellovibrionota</taxon>
        <taxon>Bacteriovoracia</taxon>
        <taxon>Bacteriovoracales</taxon>
        <taxon>Halobacteriovoraceae</taxon>
        <taxon>Halobacteriovorax</taxon>
    </lineage>
</organism>
<evidence type="ECO:0000256" key="14">
    <source>
        <dbReference type="ARBA" id="ARBA00041592"/>
    </source>
</evidence>
<dbReference type="EC" id="3.6.1.55" evidence="12"/>
<name>A0A1Y5F2K5_9BACT</name>
<gene>
    <name evidence="19" type="ORF">A9Q84_19560</name>
</gene>
<evidence type="ECO:0000256" key="10">
    <source>
        <dbReference type="ARBA" id="ARBA00035861"/>
    </source>
</evidence>
<dbReference type="GO" id="GO:0006260">
    <property type="term" value="P:DNA replication"/>
    <property type="evidence" value="ECO:0007669"/>
    <property type="project" value="UniProtKB-KW"/>
</dbReference>
<dbReference type="InterPro" id="IPR020084">
    <property type="entry name" value="NUDIX_hydrolase_CS"/>
</dbReference>
<dbReference type="InterPro" id="IPR020476">
    <property type="entry name" value="Nudix_hydrolase"/>
</dbReference>
<proteinExistence type="inferred from homology"/>
<evidence type="ECO:0000256" key="12">
    <source>
        <dbReference type="ARBA" id="ARBA00038905"/>
    </source>
</evidence>
<evidence type="ECO:0000256" key="6">
    <source>
        <dbReference type="ARBA" id="ARBA00022763"/>
    </source>
</evidence>
<evidence type="ECO:0000256" key="13">
    <source>
        <dbReference type="ARBA" id="ARBA00040794"/>
    </source>
</evidence>
<accession>A0A1Y5F2K5</accession>
<dbReference type="Gene3D" id="3.90.79.10">
    <property type="entry name" value="Nucleoside Triphosphate Pyrophosphohydrolase"/>
    <property type="match status" value="1"/>
</dbReference>
<dbReference type="InterPro" id="IPR000086">
    <property type="entry name" value="NUDIX_hydrolase_dom"/>
</dbReference>
<comment type="cofactor">
    <cofactor evidence="1">
        <name>Mg(2+)</name>
        <dbReference type="ChEBI" id="CHEBI:18420"/>
    </cofactor>
</comment>
<protein>
    <recommendedName>
        <fullName evidence="13">8-oxo-dGTP diphosphatase</fullName>
        <ecNumber evidence="12">3.6.1.55</ecNumber>
    </recommendedName>
    <alternativeName>
        <fullName evidence="16">7,8-dihydro-8-oxoguanine-triphosphatase</fullName>
    </alternativeName>
    <alternativeName>
        <fullName evidence="15">Mutator protein MutT</fullName>
    </alternativeName>
    <alternativeName>
        <fullName evidence="14">dGTP pyrophosphohydrolase</fullName>
    </alternativeName>
</protein>
<dbReference type="PROSITE" id="PS51462">
    <property type="entry name" value="NUDIX"/>
    <property type="match status" value="1"/>
</dbReference>
<evidence type="ECO:0000313" key="20">
    <source>
        <dbReference type="Proteomes" id="UP000196531"/>
    </source>
</evidence>
<evidence type="ECO:0000256" key="5">
    <source>
        <dbReference type="ARBA" id="ARBA00022723"/>
    </source>
</evidence>
<evidence type="ECO:0000256" key="11">
    <source>
        <dbReference type="ARBA" id="ARBA00036904"/>
    </source>
</evidence>
<comment type="catalytic activity">
    <reaction evidence="11">
        <text>8-oxo-GTP + H2O = 8-oxo-GMP + diphosphate + H(+)</text>
        <dbReference type="Rhea" id="RHEA:67616"/>
        <dbReference type="ChEBI" id="CHEBI:15377"/>
        <dbReference type="ChEBI" id="CHEBI:15378"/>
        <dbReference type="ChEBI" id="CHEBI:33019"/>
        <dbReference type="ChEBI" id="CHEBI:143553"/>
        <dbReference type="ChEBI" id="CHEBI:145694"/>
    </reaction>
</comment>
<evidence type="ECO:0000256" key="2">
    <source>
        <dbReference type="ARBA" id="ARBA00005582"/>
    </source>
</evidence>
<comment type="catalytic activity">
    <reaction evidence="10">
        <text>8-oxo-dGTP + H2O = 8-oxo-dGMP + diphosphate + H(+)</text>
        <dbReference type="Rhea" id="RHEA:31575"/>
        <dbReference type="ChEBI" id="CHEBI:15377"/>
        <dbReference type="ChEBI" id="CHEBI:15378"/>
        <dbReference type="ChEBI" id="CHEBI:33019"/>
        <dbReference type="ChEBI" id="CHEBI:63224"/>
        <dbReference type="ChEBI" id="CHEBI:77896"/>
        <dbReference type="EC" id="3.6.1.55"/>
    </reaction>
</comment>
<dbReference type="GO" id="GO:0044716">
    <property type="term" value="F:8-oxo-GDP phosphatase activity"/>
    <property type="evidence" value="ECO:0007669"/>
    <property type="project" value="TreeGrafter"/>
</dbReference>
<dbReference type="PRINTS" id="PR00502">
    <property type="entry name" value="NUDIXFAMILY"/>
</dbReference>
<dbReference type="PANTHER" id="PTHR47707:SF1">
    <property type="entry name" value="NUDIX HYDROLASE FAMILY PROTEIN"/>
    <property type="match status" value="1"/>
</dbReference>
<comment type="caution">
    <text evidence="19">The sequence shown here is derived from an EMBL/GenBank/DDBJ whole genome shotgun (WGS) entry which is preliminary data.</text>
</comment>
<feature type="domain" description="Nudix hydrolase" evidence="18">
    <location>
        <begin position="1"/>
        <end position="133"/>
    </location>
</feature>
<keyword evidence="3" id="KW-0515">Mutator protein</keyword>
<evidence type="ECO:0000256" key="7">
    <source>
        <dbReference type="ARBA" id="ARBA00022801"/>
    </source>
</evidence>
<evidence type="ECO:0000256" key="15">
    <source>
        <dbReference type="ARBA" id="ARBA00041979"/>
    </source>
</evidence>
<evidence type="ECO:0000256" key="8">
    <source>
        <dbReference type="ARBA" id="ARBA00022842"/>
    </source>
</evidence>
<evidence type="ECO:0000256" key="1">
    <source>
        <dbReference type="ARBA" id="ARBA00001946"/>
    </source>
</evidence>
<evidence type="ECO:0000256" key="4">
    <source>
        <dbReference type="ARBA" id="ARBA00022705"/>
    </source>
</evidence>
<keyword evidence="7 17" id="KW-0378">Hydrolase</keyword>
<reference evidence="20" key="1">
    <citation type="journal article" date="2017" name="Proc. Natl. Acad. Sci. U.S.A.">
        <title>Simulation of Deepwater Horizon oil plume reveals substrate specialization within a complex community of hydrocarbon-degraders.</title>
        <authorList>
            <person name="Hu P."/>
            <person name="Dubinsky E.A."/>
            <person name="Probst A.J."/>
            <person name="Wang J."/>
            <person name="Sieber C.M.K."/>
            <person name="Tom L.M."/>
            <person name="Gardinali P."/>
            <person name="Banfield J.F."/>
            <person name="Atlas R.M."/>
            <person name="Andersen G.L."/>
        </authorList>
    </citation>
    <scope>NUCLEOTIDE SEQUENCE [LARGE SCALE GENOMIC DNA]</scope>
</reference>
<sequence>MIIPVSIIILVKDVTPESCKFWMQKRSESGPLDGMLEFPGGKIEPGETPAACAIREFAEEAGVRLAHAEQFKMVSHEYPDRSVCLYVHFALGERAQPKNGEWYDFNFSSGSAGYKGRLPEVNYEIIDDLISYIKKHIDAGLLEKIWVRKS</sequence>
<dbReference type="SUPFAM" id="SSF55811">
    <property type="entry name" value="Nudix"/>
    <property type="match status" value="1"/>
</dbReference>
<dbReference type="InterPro" id="IPR015797">
    <property type="entry name" value="NUDIX_hydrolase-like_dom_sf"/>
</dbReference>
<dbReference type="InterPro" id="IPR047127">
    <property type="entry name" value="MutT-like"/>
</dbReference>
<dbReference type="GO" id="GO:0035539">
    <property type="term" value="F:8-oxo-7,8-dihydrodeoxyguanosine triphosphate pyrophosphatase activity"/>
    <property type="evidence" value="ECO:0007669"/>
    <property type="project" value="UniProtKB-EC"/>
</dbReference>
<evidence type="ECO:0000313" key="19">
    <source>
        <dbReference type="EMBL" id="OUR93665.1"/>
    </source>
</evidence>
<dbReference type="GO" id="GO:0006281">
    <property type="term" value="P:DNA repair"/>
    <property type="evidence" value="ECO:0007669"/>
    <property type="project" value="UniProtKB-KW"/>
</dbReference>
<keyword evidence="4" id="KW-0235">DNA replication</keyword>
<dbReference type="PROSITE" id="PS00893">
    <property type="entry name" value="NUDIX_BOX"/>
    <property type="match status" value="1"/>
</dbReference>
<dbReference type="PANTHER" id="PTHR47707">
    <property type="entry name" value="8-OXO-DGTP DIPHOSPHATASE"/>
    <property type="match status" value="1"/>
</dbReference>
<dbReference type="GO" id="GO:0008413">
    <property type="term" value="F:8-oxo-7,8-dihydroguanosine triphosphate pyrophosphatase activity"/>
    <property type="evidence" value="ECO:0007669"/>
    <property type="project" value="TreeGrafter"/>
</dbReference>
<comment type="similarity">
    <text evidence="2 17">Belongs to the Nudix hydrolase family.</text>
</comment>
<evidence type="ECO:0000256" key="17">
    <source>
        <dbReference type="RuleBase" id="RU003476"/>
    </source>
</evidence>
<dbReference type="EMBL" id="MAAO01000015">
    <property type="protein sequence ID" value="OUR93665.1"/>
    <property type="molecule type" value="Genomic_DNA"/>
</dbReference>
<evidence type="ECO:0000256" key="3">
    <source>
        <dbReference type="ARBA" id="ARBA00022457"/>
    </source>
</evidence>
<dbReference type="GO" id="GO:0044715">
    <property type="term" value="F:8-oxo-dGDP phosphatase activity"/>
    <property type="evidence" value="ECO:0007669"/>
    <property type="project" value="TreeGrafter"/>
</dbReference>
<evidence type="ECO:0000256" key="9">
    <source>
        <dbReference type="ARBA" id="ARBA00023204"/>
    </source>
</evidence>
<keyword evidence="8" id="KW-0460">Magnesium</keyword>
<keyword evidence="9" id="KW-0234">DNA repair</keyword>
<keyword evidence="5" id="KW-0479">Metal-binding</keyword>
<evidence type="ECO:0000256" key="16">
    <source>
        <dbReference type="ARBA" id="ARBA00042798"/>
    </source>
</evidence>
<dbReference type="AlphaFoldDB" id="A0A1Y5F2K5"/>
<dbReference type="Pfam" id="PF00293">
    <property type="entry name" value="NUDIX"/>
    <property type="match status" value="1"/>
</dbReference>
<keyword evidence="6" id="KW-0227">DNA damage</keyword>
<evidence type="ECO:0000259" key="18">
    <source>
        <dbReference type="PROSITE" id="PS51462"/>
    </source>
</evidence>